<evidence type="ECO:0000256" key="3">
    <source>
        <dbReference type="PROSITE-ProRule" id="PRU00339"/>
    </source>
</evidence>
<feature type="region of interest" description="Disordered" evidence="5">
    <location>
        <begin position="2221"/>
        <end position="2255"/>
    </location>
</feature>
<protein>
    <recommendedName>
        <fullName evidence="11">Tetratricopeptide repeat protein</fullName>
    </recommendedName>
</protein>
<evidence type="ECO:0000256" key="5">
    <source>
        <dbReference type="SAM" id="MobiDB-lite"/>
    </source>
</evidence>
<feature type="repeat" description="TPR" evidence="3">
    <location>
        <begin position="420"/>
        <end position="453"/>
    </location>
</feature>
<dbReference type="InterPro" id="IPR022660">
    <property type="entry name" value="DUF1581"/>
</dbReference>
<dbReference type="RefSeq" id="WP_149114084.1">
    <property type="nucleotide sequence ID" value="NZ_CP042425.1"/>
</dbReference>
<keyword evidence="4" id="KW-0175">Coiled coil</keyword>
<dbReference type="OrthoDB" id="218623at2"/>
<dbReference type="PANTHER" id="PTHR45586:SF1">
    <property type="entry name" value="LIPOPOLYSACCHARIDE ASSEMBLY PROTEIN B"/>
    <property type="match status" value="1"/>
</dbReference>
<feature type="domain" description="DUF1583" evidence="8">
    <location>
        <begin position="3708"/>
        <end position="3847"/>
    </location>
</feature>
<evidence type="ECO:0000259" key="8">
    <source>
        <dbReference type="Pfam" id="PF20407"/>
    </source>
</evidence>
<dbReference type="InterPro" id="IPR011990">
    <property type="entry name" value="TPR-like_helical_dom_sf"/>
</dbReference>
<evidence type="ECO:0000256" key="2">
    <source>
        <dbReference type="ARBA" id="ARBA00022803"/>
    </source>
</evidence>
<evidence type="ECO:0000259" key="7">
    <source>
        <dbReference type="Pfam" id="PF07619"/>
    </source>
</evidence>
<dbReference type="Proteomes" id="UP000324974">
    <property type="component" value="Chromosome"/>
</dbReference>
<feature type="compositionally biased region" description="Basic and acidic residues" evidence="5">
    <location>
        <begin position="3067"/>
        <end position="3076"/>
    </location>
</feature>
<reference evidence="10" key="1">
    <citation type="submission" date="2019-08" db="EMBL/GenBank/DDBJ databases">
        <title>Limnoglobus roseus gen. nov., sp. nov., a novel freshwater planctomycete with a giant genome from the family Gemmataceae.</title>
        <authorList>
            <person name="Kulichevskaya I.S."/>
            <person name="Naumoff D.G."/>
            <person name="Miroshnikov K."/>
            <person name="Ivanova A."/>
            <person name="Philippov D.A."/>
            <person name="Hakobyan A."/>
            <person name="Rijpstra I.C."/>
            <person name="Sinninghe Damste J.S."/>
            <person name="Liesack W."/>
            <person name="Dedysh S.N."/>
        </authorList>
    </citation>
    <scope>NUCLEOTIDE SEQUENCE [LARGE SCALE GENOMIC DNA]</scope>
    <source>
        <strain evidence="10">PX52</strain>
    </source>
</reference>
<evidence type="ECO:0000256" key="1">
    <source>
        <dbReference type="ARBA" id="ARBA00022737"/>
    </source>
</evidence>
<feature type="repeat" description="TPR" evidence="3">
    <location>
        <begin position="169"/>
        <end position="202"/>
    </location>
</feature>
<dbReference type="PANTHER" id="PTHR45586">
    <property type="entry name" value="TPR REPEAT-CONTAINING PROTEIN PA4667"/>
    <property type="match status" value="1"/>
</dbReference>
<dbReference type="InterPro" id="IPR046518">
    <property type="entry name" value="DUF1583_N"/>
</dbReference>
<dbReference type="Pfam" id="PF07619">
    <property type="entry name" value="DUF1581"/>
    <property type="match status" value="2"/>
</dbReference>
<proteinExistence type="predicted"/>
<evidence type="ECO:0008006" key="11">
    <source>
        <dbReference type="Google" id="ProtNLM"/>
    </source>
</evidence>
<evidence type="ECO:0000313" key="9">
    <source>
        <dbReference type="EMBL" id="QEL19722.1"/>
    </source>
</evidence>
<feature type="repeat" description="TPR" evidence="3">
    <location>
        <begin position="1638"/>
        <end position="1671"/>
    </location>
</feature>
<keyword evidence="6" id="KW-0732">Signal</keyword>
<dbReference type="KEGG" id="lrs:PX52LOC_06801"/>
<feature type="region of interest" description="Disordered" evidence="5">
    <location>
        <begin position="2324"/>
        <end position="2344"/>
    </location>
</feature>
<keyword evidence="1" id="KW-0677">Repeat</keyword>
<dbReference type="InterPro" id="IPR019734">
    <property type="entry name" value="TPR_rpt"/>
</dbReference>
<feature type="compositionally biased region" description="Basic and acidic residues" evidence="5">
    <location>
        <begin position="3045"/>
        <end position="3060"/>
    </location>
</feature>
<name>A0A5C1APP1_9BACT</name>
<keyword evidence="2 3" id="KW-0802">TPR repeat</keyword>
<feature type="repeat" description="TPR" evidence="3">
    <location>
        <begin position="132"/>
        <end position="165"/>
    </location>
</feature>
<feature type="repeat" description="TPR" evidence="3">
    <location>
        <begin position="488"/>
        <end position="521"/>
    </location>
</feature>
<feature type="coiled-coil region" evidence="4">
    <location>
        <begin position="774"/>
        <end position="808"/>
    </location>
</feature>
<dbReference type="SMART" id="SM00028">
    <property type="entry name" value="TPR"/>
    <property type="match status" value="15"/>
</dbReference>
<dbReference type="SUPFAM" id="SSF48452">
    <property type="entry name" value="TPR-like"/>
    <property type="match status" value="6"/>
</dbReference>
<feature type="region of interest" description="Disordered" evidence="5">
    <location>
        <begin position="3043"/>
        <end position="3076"/>
    </location>
</feature>
<dbReference type="EMBL" id="CP042425">
    <property type="protein sequence ID" value="QEL19722.1"/>
    <property type="molecule type" value="Genomic_DNA"/>
</dbReference>
<dbReference type="InterPro" id="IPR051012">
    <property type="entry name" value="CellSynth/LPSAsmb/PSIAsmb"/>
</dbReference>
<dbReference type="Gene3D" id="1.25.40.10">
    <property type="entry name" value="Tetratricopeptide repeat domain"/>
    <property type="match status" value="6"/>
</dbReference>
<dbReference type="Pfam" id="PF13432">
    <property type="entry name" value="TPR_16"/>
    <property type="match status" value="2"/>
</dbReference>
<feature type="domain" description="DUF1581" evidence="7">
    <location>
        <begin position="2969"/>
        <end position="3037"/>
    </location>
</feature>
<feature type="signal peptide" evidence="6">
    <location>
        <begin position="1"/>
        <end position="23"/>
    </location>
</feature>
<organism evidence="9 10">
    <name type="scientific">Limnoglobus roseus</name>
    <dbReference type="NCBI Taxonomy" id="2598579"/>
    <lineage>
        <taxon>Bacteria</taxon>
        <taxon>Pseudomonadati</taxon>
        <taxon>Planctomycetota</taxon>
        <taxon>Planctomycetia</taxon>
        <taxon>Gemmatales</taxon>
        <taxon>Gemmataceae</taxon>
        <taxon>Limnoglobus</taxon>
    </lineage>
</organism>
<feature type="region of interest" description="Disordered" evidence="5">
    <location>
        <begin position="1142"/>
        <end position="1163"/>
    </location>
</feature>
<feature type="chain" id="PRO_5023029887" description="Tetratricopeptide repeat protein" evidence="6">
    <location>
        <begin position="24"/>
        <end position="3860"/>
    </location>
</feature>
<sequence length="3860" mass="430011">MRHGRLWLTASLFALAGWTVWSAAQAPPSKPAAVEPEEESEDDIKARNIAAAFKKALENNPRRGTALDRLYGYHVERGSLDAFVQEYAERVKKNPKDGAAWMIIGLAESQRSRDGAAVVAFQKAEEALPENAIASYYLGQSLVLIGRPDAAAEAFERAITRKPNRNDMLDAFQALGRVYQRAQKTEKALEVWNRLEKQYPDDVRVQEQIATTLVEEGQYEQALPRLEKLAKNTDDKYRQATLRMDVADLKVKLKKSTEALADFEKLLGELNPESWLYRDVRRRIEDVFLRNDDLAGLAKYYEKWLEKNTTDVEAIARLAKNLSAQGKGPDARKWLEKGIEVAPSNRSLRTSLIEQLAYEGNYADAAKQYEAMDKADPGNPDILRDWGKLLMRDTGKPEVDRKAAAAAVWKRILEKKPTDPVTTSQVADLVRQAGITDEAIALYKKAIELAPNAAQYREYLGEYFHSLKRSEEALNTWRPIAEGANRNAKNLARLGEVYAGFGYRKEAIRVFAEAIQLEKDDYNLLMTYADVLAQEAENDEALKQLDLASKFTSNAEEVEQVLAARIKIYQATDKLPEQIDALSKELTANASAPATQWLILARYFEANRQLDKAVETIAKAAEKDAKSLAVLAASARIHEAGGNMLAAAEANRKLANLDRRYRTEYLQQVAALEQRLGKRDDALKTAKDVLASAPGNPEVYKWYSEICFQLGDADEGLEALRRSVRANPADPQGLVTLANALVERVRSGEAIELLWRAFDKTNELEGKLSIVDRLAQLYLEQNQFDKLMERLERERREQEKNRELTMCIAQAYQTAGDLGSSRVQLERLLTENTRDTNLLAQLSQLSEQEGDVQGALKYQRQLATAAPQNFDAQVRLAQLLLKAGEGDEAADVWVKSIAEMNEPHRNLQAIDTLVTSKKQDSALAILSRMLVQKPGNWELLYREGAILAERGKKEDSAARFKAILALKLPDDELGEMLEHEKKLAAQKKDDKKGAKPTPPALAAARRARRSEVSRPPLQRRMENVWTIRTAVGIDSNNYYGGQQQQPFYTPKDFGEARMAALGWLYELSRDKADGQEKFVAELRKAKSLPNPAARSLWDWHYLQSVRYDNKDVFERATALAKASTDPAAQFVFLTSVGMRTEGQPQRRYSRGGQPGEDKTPPLPDEQLKYLMETYQKLKTIKPEWVTPDVTGAVVVELKRAKKETEEKALYQEMLAAATTVDRVATVINATVERDDLETVLSMYKKLEQLQGPVKSSSALGSLPTRQYYSSLVTMMGKRIEAKKYADGLAVLDFYLSMVRKQNLTAPKAASTTSSRRQATGGTYVNLYANGNYGGNSKQLAFPNANEYYDQGTIDLLYNAFELYKKADLTSDLFAHFQKQLTAADGMEKLYLHLAVGYLHWWNEEKDEALTHLSDATQIGQNDHNLTMEIAHLREQNNEIAEALTLVDSINPTDHQVMQRREEMALRLAERTGNIDRARQAAERLFGLRLDADKQLELAGKMHRLGMHELAETVLARAQRQAGNKTATLLRLMNAYQTQGQTDQAVQIAKQILRKAPATAASRYRNYDEGDGSRNQAIGILARSGQLKELIERAEAQLKTSPKSTQIHQTLLGYYQASGDKDKQKATLLKLSELKPDDAPLMMQVAQQMQANGDKDEAMKFFKMAIKKDPALFQNNYYEIQRLFSEANKFEELVALFDEIDLKKFNNYWTVIEMVTPLLEQEKTREIGLKMFKKAWEAFPQERAYILGNINRDEMWKMPELYDYVKQAVIPREDSLSDSWDVLTQISSYGQNGQATTVTTRMLSIARKQERMPELRKEIEAALAKKPDWVAGKALLAVIDIQTGQKAKGIAAWNAIFTDKTADIPAMARFTLAQELEYYAGIEEDVLKSLEVGYEDLLKDQNSEYSYSPARRLIWWYEQLGRMDDAKKTLAKVTKVERTNPGYSGGYWEYREIQDGLAVAQDFARLGDTIEAVRQYQQLLSNRDRLAIANSYYGGGSDQFTQQIESGLKETLRKMKPEALPAAVNTLLTPQKTTEANKSALDLMVTVDARNLEKTALASVFATAAQSLAKNPEARKAAVEKAAATQAEHPKDLTVAIAATIVALTDDKPDAAKAALEKLTKLVDETPLEPLPKGAKANSRQRTEAMRQVNLWLAARECLKKDDLRAVGEKLAARAVEAAVRQAETKYAVAVLREWGQIEHDRKDVAKAEAKWGEMLDLLLPKPPPTKTAVAPGPKPVPAAPATPAPPAATAPQSRIDDGRPTHFAQIMLKGFGGTTTTGPTTAMPTKNGVPVLTTDQFQQVYELAKLAADNKLPALSLKAMRDAVKGGPPVEGKQDDNNRRGGGGYTQVTVGGLQYLIERGVQGPISVDTALINMVARWKKLNVPPADVYEVVAMAVFPDSRPAEMFLTADVRRGGQVYTMMAGGNSWTPISNPPPEVYGGGSDRGLAGTLAQLAIDAGKLDDLKKRIESRAKQPLGEMAANVLSFTLAMKAKDDAKALEILKALGDRAGKDTSQLTLDTVSKLGQQALESPALAPTAEPILQKVAMNFALAKNTSAAAELGEKIIGYHVRVGNKAAAVTLLKTMETMAKTFITPDASFYERVATWYLKADAVEEALKNYAQHADLTSSAGADPSRRARRAEPALSNFITLVKLLLEMPAEKRYVTLKAWTMPTTGRKSVRYYIGTIPKEIPPAQFLKLPPLTANELLSTMVMLIDAAKECGKLDELLAEADKLAAEKVENADLFRVLAYLRAGKGKQAEAAVKAYGDAAVKRMTTTAAESTVRSRYDYEGRQPVPFHASELVFAQLCAADPAFQAVADKLYKPMQDRARGVHNYDALTKVREAWTTFANQSMKTPGALADALPEHWHGLSPGTLWFAHDGAVTNGWSQDNAYLLFDTPLAGTFEFSVDVYLGGWKESHGGYAGVVYQPCGENVTTMLSAVMRDDVVNKAQMKSMKKESFNRMTLRVTPKKVTCLWNGEVFYEDTDPSAVSPWLMLYGTNSRKPLFRNPTLTGTPDVLAEVKLTNGNDVTGWFSHYPDALLPKPLQKREFERNKDKPRDPNGNDETPAEEKQEPNYDWQAKDGELLGRKLDDATGPARQAKLGYFRPLRSGEAVRYEFYYEAGKSHVHPSLGRVAFLLDPAGVKLHWLTTGSEDWTGLPTDNATPVAGAAKLTLKEKDWNAVTVATTADGVMITLNGTPVYEGKAEATDRTFGFFHFRDQTAARVRNVVLTGNWPKKLDSLEAVAFVTKAPSPAVAKTRRHEVGEQYFAGNPVEVLAKVKALTPAERFKLLAAWVLPGPTQPNFQLNGVMTPQDVLGVVDQKDQPAGQRVFLGAKFEAPCFALVTAAKELNKLDELASLVAKAQPLEPDPNFDRDRKALLCLVKIAQGNDAEAAAMLNEIITAAKTMKPDEKAENRWADFVVAQAALERPPHVKSVHELSLAMVKNWERSSGNNKTFDGRDTWSRYYHALKARADILANPDGSPRFGSDAALVHWASVPNFDSWSRSQGMNAPHWSVRDKAIVHYPGHNFDFLFLKTPVRGNFELTCNLKLQGWSELYARYGGYQFEFGKDRKSYKLQSTVNHDARSHTIQPPFGPFEKEIYPFKMVVKDGVMTSFVGDRKLNEERIGVNGDPWIGLHGHFSVTGDAANLKITGDVTVPDKVDMLSSETLAMWRPYLGTIWAKRGEEVFQTGARPEANPDGKPEVRTFPEAAIYYQRPMLEDGTVDFEFYYDPDKAMAHPMLDRLVVMLEPDGAKLHWLTDSWHDKSGVKFDNLTPQEKPVKVPLKEKQWNKGKLAVVGDKMTVSVNGTPVFERDIEPTNQRTFGFFHYTDRTEARVRNAIFSGNWGKELPKGDALFEVKK</sequence>
<feature type="domain" description="DUF1581" evidence="7">
    <location>
        <begin position="3605"/>
        <end position="3677"/>
    </location>
</feature>
<gene>
    <name evidence="9" type="ORF">PX52LOC_06801</name>
</gene>
<accession>A0A5C1APP1</accession>
<dbReference type="PROSITE" id="PS50005">
    <property type="entry name" value="TPR"/>
    <property type="match status" value="5"/>
</dbReference>
<feature type="compositionally biased region" description="Basic and acidic residues" evidence="5">
    <location>
        <begin position="984"/>
        <end position="993"/>
    </location>
</feature>
<evidence type="ECO:0000313" key="10">
    <source>
        <dbReference type="Proteomes" id="UP000324974"/>
    </source>
</evidence>
<dbReference type="Pfam" id="PF13174">
    <property type="entry name" value="TPR_6"/>
    <property type="match status" value="2"/>
</dbReference>
<evidence type="ECO:0000256" key="4">
    <source>
        <dbReference type="SAM" id="Coils"/>
    </source>
</evidence>
<feature type="domain" description="DUF1583" evidence="8">
    <location>
        <begin position="3101"/>
        <end position="3235"/>
    </location>
</feature>
<dbReference type="Pfam" id="PF13429">
    <property type="entry name" value="TPR_15"/>
    <property type="match status" value="1"/>
</dbReference>
<feature type="region of interest" description="Disordered" evidence="5">
    <location>
        <begin position="984"/>
        <end position="1015"/>
    </location>
</feature>
<keyword evidence="10" id="KW-1185">Reference proteome</keyword>
<feature type="compositionally biased region" description="Pro residues" evidence="5">
    <location>
        <begin position="2232"/>
        <end position="2248"/>
    </location>
</feature>
<evidence type="ECO:0000256" key="6">
    <source>
        <dbReference type="SAM" id="SignalP"/>
    </source>
</evidence>
<dbReference type="Pfam" id="PF20407">
    <property type="entry name" value="DUF1583_N"/>
    <property type="match status" value="2"/>
</dbReference>